<gene>
    <name evidence="1" type="ORF">EDI_037880</name>
</gene>
<evidence type="ECO:0000313" key="1">
    <source>
        <dbReference type="EMBL" id="EDR22849.1"/>
    </source>
</evidence>
<dbReference type="AlphaFoldDB" id="B0ERJ1"/>
<protein>
    <submittedName>
        <fullName evidence="1">Uncharacterized protein</fullName>
    </submittedName>
</protein>
<proteinExistence type="predicted"/>
<dbReference type="RefSeq" id="XP_001740717.1">
    <property type="nucleotide sequence ID" value="XM_001740665.1"/>
</dbReference>
<dbReference type="Proteomes" id="UP000008076">
    <property type="component" value="Unassembled WGS sequence"/>
</dbReference>
<evidence type="ECO:0000313" key="2">
    <source>
        <dbReference type="Proteomes" id="UP000008076"/>
    </source>
</evidence>
<dbReference type="OrthoDB" id="300641at2759"/>
<organism evidence="2">
    <name type="scientific">Entamoeba dispar (strain ATCC PRA-260 / SAW760)</name>
    <dbReference type="NCBI Taxonomy" id="370354"/>
    <lineage>
        <taxon>Eukaryota</taxon>
        <taxon>Amoebozoa</taxon>
        <taxon>Evosea</taxon>
        <taxon>Archamoebae</taxon>
        <taxon>Mastigamoebida</taxon>
        <taxon>Entamoebidae</taxon>
        <taxon>Entamoeba</taxon>
    </lineage>
</organism>
<reference evidence="2" key="1">
    <citation type="submission" date="2007-12" db="EMBL/GenBank/DDBJ databases">
        <title>Annotation of Entamoeba dispar SAW760.</title>
        <authorList>
            <person name="Lorenzi H."/>
            <person name="Inman J."/>
            <person name="Schobel S."/>
            <person name="Amedeo P."/>
            <person name="Caler E."/>
        </authorList>
    </citation>
    <scope>NUCLEOTIDE SEQUENCE [LARGE SCALE GENOMIC DNA]</scope>
    <source>
        <strain evidence="2">ATCC PRA-260 / SAW760</strain>
    </source>
</reference>
<dbReference type="KEGG" id="edi:EDI_037880"/>
<dbReference type="VEuPathDB" id="AmoebaDB:EDI_037880"/>
<keyword evidence="2" id="KW-1185">Reference proteome</keyword>
<dbReference type="EMBL" id="DS550522">
    <property type="protein sequence ID" value="EDR22849.1"/>
    <property type="molecule type" value="Genomic_DNA"/>
</dbReference>
<dbReference type="GeneID" id="5885887"/>
<name>B0ERJ1_ENTDS</name>
<sequence>MFPQYLLIEGEYIYFKNFYSNCIEIDTNGKCIVCHYGYHLVGDNCLRNSSGYISYKNDTCLLFPSGTRINDSNDCICLFLLVLCIRLSLNKNVNLL</sequence>
<accession>B0ERJ1</accession>